<feature type="non-terminal residue" evidence="3">
    <location>
        <position position="132"/>
    </location>
</feature>
<proteinExistence type="predicted"/>
<dbReference type="Pfam" id="PF17919">
    <property type="entry name" value="RT_RNaseH_2"/>
    <property type="match status" value="1"/>
</dbReference>
<dbReference type="InterPro" id="IPR043502">
    <property type="entry name" value="DNA/RNA_pol_sf"/>
</dbReference>
<dbReference type="Gene3D" id="3.10.20.370">
    <property type="match status" value="1"/>
</dbReference>
<evidence type="ECO:0000259" key="2">
    <source>
        <dbReference type="Pfam" id="PF17919"/>
    </source>
</evidence>
<dbReference type="AlphaFoldDB" id="A0A8S3GX87"/>
<name>A0A8S3GX87_9BILA</name>
<evidence type="ECO:0000313" key="4">
    <source>
        <dbReference type="Proteomes" id="UP000681967"/>
    </source>
</evidence>
<dbReference type="CDD" id="cd09274">
    <property type="entry name" value="RNase_HI_RT_Ty3"/>
    <property type="match status" value="1"/>
</dbReference>
<dbReference type="FunFam" id="3.10.20.370:FF:000001">
    <property type="entry name" value="Retrovirus-related Pol polyprotein from transposon 17.6-like protein"/>
    <property type="match status" value="1"/>
</dbReference>
<dbReference type="Proteomes" id="UP000681967">
    <property type="component" value="Unassembled WGS sequence"/>
</dbReference>
<dbReference type="InterPro" id="IPR050951">
    <property type="entry name" value="Retrovirus_Pol_polyprotein"/>
</dbReference>
<accession>A0A8S3GX87</accession>
<feature type="non-terminal residue" evidence="3">
    <location>
        <position position="1"/>
    </location>
</feature>
<feature type="domain" description="Reverse transcriptase/retrotransposon-derived protein RNase H-like" evidence="2">
    <location>
        <begin position="4"/>
        <end position="103"/>
    </location>
</feature>
<comment type="caution">
    <text evidence="3">The sequence shown here is derived from an EMBL/GenBank/DDBJ whole genome shotgun (WGS) entry which is preliminary data.</text>
</comment>
<dbReference type="EMBL" id="CAJOBH010278646">
    <property type="protein sequence ID" value="CAF5169426.1"/>
    <property type="molecule type" value="Genomic_DNA"/>
</dbReference>
<dbReference type="PANTHER" id="PTHR37984">
    <property type="entry name" value="PROTEIN CBG26694"/>
    <property type="match status" value="1"/>
</dbReference>
<keyword evidence="1" id="KW-0511">Multifunctional enzyme</keyword>
<gene>
    <name evidence="3" type="ORF">BYL167_LOCUS76906</name>
</gene>
<protein>
    <recommendedName>
        <fullName evidence="2">Reverse transcriptase/retrotransposon-derived protein RNase H-like domain-containing protein</fullName>
    </recommendedName>
</protein>
<reference evidence="3" key="1">
    <citation type="submission" date="2021-02" db="EMBL/GenBank/DDBJ databases">
        <authorList>
            <person name="Nowell W R."/>
        </authorList>
    </citation>
    <scope>NUCLEOTIDE SEQUENCE</scope>
</reference>
<sequence>KWLWNQHCDKAFREIKQYLISPQALTHYDPSVPLILAADASNTGVGAVIYHRYSDGSEKAIAHASKTLTKAEFNYAQIEKEALAIIFGVQKFDQFLRGRKFTLLTDHKPLVSIFSPKKGIPTTSANRLQRWA</sequence>
<dbReference type="GO" id="GO:0003824">
    <property type="term" value="F:catalytic activity"/>
    <property type="evidence" value="ECO:0007669"/>
    <property type="project" value="UniProtKB-KW"/>
</dbReference>
<dbReference type="PANTHER" id="PTHR37984:SF5">
    <property type="entry name" value="PROTEIN NYNRIN-LIKE"/>
    <property type="match status" value="1"/>
</dbReference>
<organism evidence="3 4">
    <name type="scientific">Rotaria magnacalcarata</name>
    <dbReference type="NCBI Taxonomy" id="392030"/>
    <lineage>
        <taxon>Eukaryota</taxon>
        <taxon>Metazoa</taxon>
        <taxon>Spiralia</taxon>
        <taxon>Gnathifera</taxon>
        <taxon>Rotifera</taxon>
        <taxon>Eurotatoria</taxon>
        <taxon>Bdelloidea</taxon>
        <taxon>Philodinida</taxon>
        <taxon>Philodinidae</taxon>
        <taxon>Rotaria</taxon>
    </lineage>
</organism>
<dbReference type="InterPro" id="IPR041577">
    <property type="entry name" value="RT_RNaseH_2"/>
</dbReference>
<evidence type="ECO:0000256" key="1">
    <source>
        <dbReference type="ARBA" id="ARBA00023268"/>
    </source>
</evidence>
<dbReference type="SUPFAM" id="SSF56672">
    <property type="entry name" value="DNA/RNA polymerases"/>
    <property type="match status" value="1"/>
</dbReference>
<evidence type="ECO:0000313" key="3">
    <source>
        <dbReference type="EMBL" id="CAF5169426.1"/>
    </source>
</evidence>